<dbReference type="Proteomes" id="UP000198538">
    <property type="component" value="Unassembled WGS sequence"/>
</dbReference>
<evidence type="ECO:0000313" key="1">
    <source>
        <dbReference type="EMBL" id="SCZ11446.1"/>
    </source>
</evidence>
<evidence type="ECO:0000313" key="2">
    <source>
        <dbReference type="Proteomes" id="UP000198538"/>
    </source>
</evidence>
<name>A0A1G5LF58_9BACL</name>
<accession>A0A1G5LF58</accession>
<dbReference type="STRING" id="582692.SAMN05720606_12531"/>
<proteinExistence type="predicted"/>
<organism evidence="1 2">
    <name type="scientific">Paenibacillus polysaccharolyticus</name>
    <dbReference type="NCBI Taxonomy" id="582692"/>
    <lineage>
        <taxon>Bacteria</taxon>
        <taxon>Bacillati</taxon>
        <taxon>Bacillota</taxon>
        <taxon>Bacilli</taxon>
        <taxon>Bacillales</taxon>
        <taxon>Paenibacillaceae</taxon>
        <taxon>Paenibacillus</taxon>
    </lineage>
</organism>
<keyword evidence="2" id="KW-1185">Reference proteome</keyword>
<gene>
    <name evidence="1" type="ORF">SAMN05720606_12531</name>
</gene>
<protein>
    <submittedName>
        <fullName evidence="1">Uncharacterized protein</fullName>
    </submittedName>
</protein>
<dbReference type="EMBL" id="FMVM01000025">
    <property type="protein sequence ID" value="SCZ11446.1"/>
    <property type="molecule type" value="Genomic_DNA"/>
</dbReference>
<reference evidence="2" key="1">
    <citation type="submission" date="2016-10" db="EMBL/GenBank/DDBJ databases">
        <authorList>
            <person name="Varghese N."/>
            <person name="Submissions S."/>
        </authorList>
    </citation>
    <scope>NUCLEOTIDE SEQUENCE [LARGE SCALE GENOMIC DNA]</scope>
    <source>
        <strain evidence="2">BL9</strain>
    </source>
</reference>
<sequence>MRQAVFYHIKNGTPTGVTFSVQPEDVTPLLLYADILFNFKQLAD</sequence>
<dbReference type="AlphaFoldDB" id="A0A1G5LF58"/>